<comment type="similarity">
    <text evidence="1 2">Belongs to the Iojap/RsfS family.</text>
</comment>
<evidence type="ECO:0000313" key="3">
    <source>
        <dbReference type="EMBL" id="MCP3428766.1"/>
    </source>
</evidence>
<keyword evidence="2" id="KW-0963">Cytoplasm</keyword>
<comment type="function">
    <text evidence="2">Functions as a ribosomal silencing factor. Interacts with ribosomal protein uL14 (rplN), blocking formation of intersubunit bridge B8. Prevents association of the 30S and 50S ribosomal subunits and the formation of functional ribosomes, thus repressing translation.</text>
</comment>
<accession>A0AA41X3C9</accession>
<comment type="caution">
    <text evidence="3">The sequence shown here is derived from an EMBL/GenBank/DDBJ whole genome shotgun (WGS) entry which is preliminary data.</text>
</comment>
<protein>
    <recommendedName>
        <fullName evidence="2">Ribosomal silencing factor RsfS</fullName>
    </recommendedName>
</protein>
<dbReference type="Proteomes" id="UP001165413">
    <property type="component" value="Unassembled WGS sequence"/>
</dbReference>
<dbReference type="NCBIfam" id="TIGR00090">
    <property type="entry name" value="rsfS_iojap_ybeB"/>
    <property type="match status" value="1"/>
</dbReference>
<name>A0AA41X3C9_9ALTE</name>
<dbReference type="RefSeq" id="WP_254100359.1">
    <property type="nucleotide sequence ID" value="NZ_JANATA010000011.1"/>
</dbReference>
<dbReference type="SUPFAM" id="SSF81301">
    <property type="entry name" value="Nucleotidyltransferase"/>
    <property type="match status" value="1"/>
</dbReference>
<dbReference type="PANTHER" id="PTHR21043">
    <property type="entry name" value="IOJAP SUPERFAMILY ORTHOLOG"/>
    <property type="match status" value="1"/>
</dbReference>
<dbReference type="PANTHER" id="PTHR21043:SF0">
    <property type="entry name" value="MITOCHONDRIAL ASSEMBLY OF RIBOSOMAL LARGE SUBUNIT PROTEIN 1"/>
    <property type="match status" value="1"/>
</dbReference>
<keyword evidence="4" id="KW-1185">Reference proteome</keyword>
<dbReference type="GO" id="GO:0005737">
    <property type="term" value="C:cytoplasm"/>
    <property type="evidence" value="ECO:0007669"/>
    <property type="project" value="UniProtKB-SubCell"/>
</dbReference>
<dbReference type="GO" id="GO:0043023">
    <property type="term" value="F:ribosomal large subunit binding"/>
    <property type="evidence" value="ECO:0007669"/>
    <property type="project" value="TreeGrafter"/>
</dbReference>
<proteinExistence type="inferred from homology"/>
<dbReference type="Gene3D" id="3.30.460.10">
    <property type="entry name" value="Beta Polymerase, domain 2"/>
    <property type="match status" value="1"/>
</dbReference>
<dbReference type="Pfam" id="PF02410">
    <property type="entry name" value="RsfS"/>
    <property type="match status" value="1"/>
</dbReference>
<reference evidence="3" key="1">
    <citation type="submission" date="2022-07" db="EMBL/GenBank/DDBJ databases">
        <title>Characterization of the Novel Bacterium Alteromonas immobilis LMIT006 and Alteromonas gregis LMIT007.</title>
        <authorList>
            <person name="Lin X."/>
        </authorList>
    </citation>
    <scope>NUCLEOTIDE SEQUENCE</scope>
    <source>
        <strain evidence="3">LMIT007</strain>
    </source>
</reference>
<comment type="subcellular location">
    <subcellularLocation>
        <location evidence="2">Cytoplasm</location>
    </subcellularLocation>
</comment>
<keyword evidence="2" id="KW-0678">Repressor</keyword>
<evidence type="ECO:0000313" key="4">
    <source>
        <dbReference type="Proteomes" id="UP001165413"/>
    </source>
</evidence>
<evidence type="ECO:0000256" key="2">
    <source>
        <dbReference type="HAMAP-Rule" id="MF_01477"/>
    </source>
</evidence>
<keyword evidence="2" id="KW-0810">Translation regulation</keyword>
<dbReference type="GO" id="GO:0017148">
    <property type="term" value="P:negative regulation of translation"/>
    <property type="evidence" value="ECO:0007669"/>
    <property type="project" value="UniProtKB-UniRule"/>
</dbReference>
<dbReference type="HAMAP" id="MF_01477">
    <property type="entry name" value="Iojap_RsfS"/>
    <property type="match status" value="1"/>
</dbReference>
<dbReference type="InterPro" id="IPR004394">
    <property type="entry name" value="Iojap/RsfS/C7orf30"/>
</dbReference>
<dbReference type="AlphaFoldDB" id="A0AA41X3C9"/>
<gene>
    <name evidence="2 3" type="primary">rsfS</name>
    <name evidence="3" type="ORF">NLF92_07380</name>
</gene>
<evidence type="ECO:0000256" key="1">
    <source>
        <dbReference type="ARBA" id="ARBA00010574"/>
    </source>
</evidence>
<dbReference type="GO" id="GO:0090071">
    <property type="term" value="P:negative regulation of ribosome biogenesis"/>
    <property type="evidence" value="ECO:0007669"/>
    <property type="project" value="UniProtKB-UniRule"/>
</dbReference>
<dbReference type="InterPro" id="IPR043519">
    <property type="entry name" value="NT_sf"/>
</dbReference>
<organism evidence="3 4">
    <name type="scientific">Opacimonas viscosa</name>
    <dbReference type="NCBI Taxonomy" id="2961944"/>
    <lineage>
        <taxon>Bacteria</taxon>
        <taxon>Pseudomonadati</taxon>
        <taxon>Pseudomonadota</taxon>
        <taxon>Gammaproteobacteria</taxon>
        <taxon>Alteromonadales</taxon>
        <taxon>Alteromonadaceae</taxon>
        <taxon>Opacimonas</taxon>
    </lineage>
</organism>
<comment type="subunit">
    <text evidence="2">Interacts with ribosomal protein uL14 (rplN).</text>
</comment>
<dbReference type="GO" id="GO:0042256">
    <property type="term" value="P:cytosolic ribosome assembly"/>
    <property type="evidence" value="ECO:0007669"/>
    <property type="project" value="UniProtKB-UniRule"/>
</dbReference>
<sequence>MDQSNIKQFVIDKLDDMKGRDLVDIDVTGRSTITDTMLICSGNSKRHVRSIAENLVVEMKQAGMPPLSIEGADTGEWVLVDLGDIVVHVMQDETRDFYQLEKLWA</sequence>
<dbReference type="EMBL" id="JANATA010000011">
    <property type="protein sequence ID" value="MCP3428766.1"/>
    <property type="molecule type" value="Genomic_DNA"/>
</dbReference>